<dbReference type="GO" id="GO:0015171">
    <property type="term" value="F:amino acid transmembrane transporter activity"/>
    <property type="evidence" value="ECO:0007669"/>
    <property type="project" value="TreeGrafter"/>
</dbReference>
<proteinExistence type="predicted"/>
<sequence length="226" mass="23277">MPDASHLLVFIAAGLLLNLTPGPDVMFIVANAVRAGARAGVAAALGISAGCLVHVAAAALGVSALLAASSTAFGVLKWLGAVYLVWVGVQMLRSAMGQDAPVKIAVGAYMAGAEGRFDTESALAIVFRRGFLTNVLNPKVALFFLAFVPQFIAPGTAHTGGVFLALGLLFTFNSLLVCIGWALAAAWLARRAGALQRATRWLDGLAGTLFIGFGIRLALTDAPTAR</sequence>
<dbReference type="PANTHER" id="PTHR30086:SF20">
    <property type="entry name" value="ARGININE EXPORTER PROTEIN ARGO-RELATED"/>
    <property type="match status" value="1"/>
</dbReference>
<dbReference type="Pfam" id="PF01810">
    <property type="entry name" value="LysE"/>
    <property type="match status" value="1"/>
</dbReference>
<comment type="subcellular location">
    <subcellularLocation>
        <location evidence="1">Cell membrane</location>
        <topology evidence="1">Multi-pass membrane protein</topology>
    </subcellularLocation>
</comment>
<feature type="transmembrane region" description="Helical" evidence="6">
    <location>
        <begin position="162"/>
        <end position="189"/>
    </location>
</feature>
<accession>A0A853IN21</accession>
<keyword evidence="8" id="KW-1185">Reference proteome</keyword>
<evidence type="ECO:0000256" key="4">
    <source>
        <dbReference type="ARBA" id="ARBA00022989"/>
    </source>
</evidence>
<dbReference type="GO" id="GO:0005886">
    <property type="term" value="C:plasma membrane"/>
    <property type="evidence" value="ECO:0007669"/>
    <property type="project" value="UniProtKB-SubCell"/>
</dbReference>
<organism evidence="7 8">
    <name type="scientific">Ottowia beijingensis</name>
    <dbReference type="NCBI Taxonomy" id="1207057"/>
    <lineage>
        <taxon>Bacteria</taxon>
        <taxon>Pseudomonadati</taxon>
        <taxon>Pseudomonadota</taxon>
        <taxon>Betaproteobacteria</taxon>
        <taxon>Burkholderiales</taxon>
        <taxon>Comamonadaceae</taxon>
        <taxon>Ottowia</taxon>
    </lineage>
</organism>
<evidence type="ECO:0000256" key="5">
    <source>
        <dbReference type="ARBA" id="ARBA00023136"/>
    </source>
</evidence>
<evidence type="ECO:0000256" key="3">
    <source>
        <dbReference type="ARBA" id="ARBA00022692"/>
    </source>
</evidence>
<name>A0A853IN21_9BURK</name>
<feature type="transmembrane region" description="Helical" evidence="6">
    <location>
        <begin position="45"/>
        <end position="68"/>
    </location>
</feature>
<keyword evidence="3 6" id="KW-0812">Transmembrane</keyword>
<evidence type="ECO:0000256" key="1">
    <source>
        <dbReference type="ARBA" id="ARBA00004651"/>
    </source>
</evidence>
<dbReference type="PANTHER" id="PTHR30086">
    <property type="entry name" value="ARGININE EXPORTER PROTEIN ARGO"/>
    <property type="match status" value="1"/>
</dbReference>
<evidence type="ECO:0000256" key="6">
    <source>
        <dbReference type="SAM" id="Phobius"/>
    </source>
</evidence>
<reference evidence="7 8" key="1">
    <citation type="submission" date="2020-07" db="EMBL/GenBank/DDBJ databases">
        <authorList>
            <person name="Maaloum M."/>
        </authorList>
    </citation>
    <scope>NUCLEOTIDE SEQUENCE [LARGE SCALE GENOMIC DNA]</scope>
    <source>
        <strain evidence="7 8">GCS-AN-3</strain>
    </source>
</reference>
<comment type="caution">
    <text evidence="7">The sequence shown here is derived from an EMBL/GenBank/DDBJ whole genome shotgun (WGS) entry which is preliminary data.</text>
</comment>
<dbReference type="InterPro" id="IPR001123">
    <property type="entry name" value="LeuE-type"/>
</dbReference>
<dbReference type="RefSeq" id="WP_180550116.1">
    <property type="nucleotide sequence ID" value="NZ_JACCKX010000001.1"/>
</dbReference>
<dbReference type="PIRSF" id="PIRSF006324">
    <property type="entry name" value="LeuE"/>
    <property type="match status" value="1"/>
</dbReference>
<keyword evidence="5 6" id="KW-0472">Membrane</keyword>
<evidence type="ECO:0000313" key="7">
    <source>
        <dbReference type="EMBL" id="NZA01672.1"/>
    </source>
</evidence>
<dbReference type="EMBL" id="JACCKX010000001">
    <property type="protein sequence ID" value="NZA01672.1"/>
    <property type="molecule type" value="Genomic_DNA"/>
</dbReference>
<dbReference type="Proteomes" id="UP000589716">
    <property type="component" value="Unassembled WGS sequence"/>
</dbReference>
<keyword evidence="4 6" id="KW-1133">Transmembrane helix</keyword>
<gene>
    <name evidence="7" type="ORF">H0I39_07740</name>
</gene>
<evidence type="ECO:0000313" key="8">
    <source>
        <dbReference type="Proteomes" id="UP000589716"/>
    </source>
</evidence>
<dbReference type="AlphaFoldDB" id="A0A853IN21"/>
<keyword evidence="2" id="KW-1003">Cell membrane</keyword>
<evidence type="ECO:0000256" key="2">
    <source>
        <dbReference type="ARBA" id="ARBA00022475"/>
    </source>
</evidence>
<feature type="transmembrane region" description="Helical" evidence="6">
    <location>
        <begin position="75"/>
        <end position="92"/>
    </location>
</feature>
<feature type="transmembrane region" description="Helical" evidence="6">
    <location>
        <begin position="201"/>
        <end position="219"/>
    </location>
</feature>
<protein>
    <submittedName>
        <fullName evidence="7">LysE family translocator</fullName>
    </submittedName>
</protein>